<proteinExistence type="predicted"/>
<protein>
    <submittedName>
        <fullName evidence="1">Uncharacterized protein</fullName>
    </submittedName>
</protein>
<sequence>MFSRLQPFDNHFQPFEFGKKIRFIINQRIGCAQICQQLSRTITHAFGTNGQTDSGQYIIYANSAQISTFPGHIGSGNNHKKRFLNDIYIVSNAFMARDERVPQLFCPERNGVLKRGKCIIGIICGKCAQRNKRINLRQCRKPFPDLHSIVLHPFFYLQGINNIPQKKRVQEKKNRNSKSQIEVPAILCQLLYGR</sequence>
<name>A0A645F902_9ZZZZ</name>
<accession>A0A645F902</accession>
<comment type="caution">
    <text evidence="1">The sequence shown here is derived from an EMBL/GenBank/DDBJ whole genome shotgun (WGS) entry which is preliminary data.</text>
</comment>
<evidence type="ECO:0000313" key="1">
    <source>
        <dbReference type="EMBL" id="MPN10096.1"/>
    </source>
</evidence>
<dbReference type="EMBL" id="VSSQ01056235">
    <property type="protein sequence ID" value="MPN10096.1"/>
    <property type="molecule type" value="Genomic_DNA"/>
</dbReference>
<dbReference type="AlphaFoldDB" id="A0A645F902"/>
<reference evidence="1" key="1">
    <citation type="submission" date="2019-08" db="EMBL/GenBank/DDBJ databases">
        <authorList>
            <person name="Kucharzyk K."/>
            <person name="Murdoch R.W."/>
            <person name="Higgins S."/>
            <person name="Loffler F."/>
        </authorList>
    </citation>
    <scope>NUCLEOTIDE SEQUENCE</scope>
</reference>
<gene>
    <name evidence="1" type="ORF">SDC9_157389</name>
</gene>
<organism evidence="1">
    <name type="scientific">bioreactor metagenome</name>
    <dbReference type="NCBI Taxonomy" id="1076179"/>
    <lineage>
        <taxon>unclassified sequences</taxon>
        <taxon>metagenomes</taxon>
        <taxon>ecological metagenomes</taxon>
    </lineage>
</organism>